<feature type="domain" description="TonB-dependent receptor plug" evidence="3">
    <location>
        <begin position="144"/>
        <end position="251"/>
    </location>
</feature>
<sequence>MVFQTFPARIGPKPKFYAMMKKLQTNPFKLLVILTLITVFQLKVSPTQAQNLDVRGKVTSNEDGSGLPGVSVIVKGTTNGTTTDQNGNFVLKAQSPEDVLVFSFIGYKSVEVPVGAQTTFDIALESDIETLTEVVVVGYGETKKASLTSAITSVKGKEFVKSPQPNLSSSFAGRVSGVVANASTGEPGADGARLLIRGQSSNKENAPLIVIDGIANRTGGLERLDPNDIESVSVLKDASAAIYGSQAANGVILVTTKRGTSSPSGPSFNFSYNQGIAKPTRLPSMANAATYATILNEIQYYRSPAGGLNQIYSDEEIQKFSDGSDPIQYANTDWIDETMKSYSLQDQQNLSIAGGGTDVQYFISLGRRHQEGIYKNTNLQYEQWNIRSNIDINLTKNLRLGLDLSGRSEDRVYPTESAGSIFRSAFRTYPTLPAYYPGNLPSPGIESGLNPVVIGTSLAGSDKQPRTVINTMANFTYKIAAIEGLSLKGFYAHDRSFESRKLFKTPWTVYSLNTSTNPVSFDAVKRGPVTPELTQRQRNDILTTANLSVNYERQFGSTFLKGFLAYEQSVQEANWFETFRRGFLSPAIPEIDLGGSAPEERSNSGNSERFTRRNYFGRLSAEYKSRYIAEVQFRYDGSSRFTEGNEFGFYPSISAGWRISEESFFQVPAVNNLKLRVSYGELGNDRVDPFQYLNTFNLRNANYVLDGVPVSTFGIQQLANEQITWETARKFDLGLETTLFGGLTIEVDYFNEKRIGLLVPRNASIPWVSGIVNEYNVSAIIPDENIGKTKNNGFEAQVTYNKTVGNIDFNVGGNFMYNKSEVIYLDEAEGIPDHQRVEGKPLGSELLYEAIGIFNTPDELDDYPRLPGTRPGDLIFRDVNDDGVINANDRVRQSLSNVPQIIYGFNIGAAYKNFDIAILLQGQAKSVQYVLAESGEVGNYFSSWADNRWSPSNENGTYPRVDVRTSSSINGGLNKNDFWLYNTAFLRIKNIELGYNVPAAFASKIKLKSARIYLSAFNLATFSKVKDFDPEGQNESAQFYPQQQIFNAGVNLKF</sequence>
<evidence type="ECO:0000313" key="5">
    <source>
        <dbReference type="Proteomes" id="UP000251889"/>
    </source>
</evidence>
<reference evidence="4 5" key="1">
    <citation type="submission" date="2018-06" db="EMBL/GenBank/DDBJ databases">
        <title>Chryseolinea flavus sp. nov., a member of the phylum Bacteroidetes isolated from soil.</title>
        <authorList>
            <person name="Li Y."/>
            <person name="Wang J."/>
        </authorList>
    </citation>
    <scope>NUCLEOTIDE SEQUENCE [LARGE SCALE GENOMIC DNA]</scope>
    <source>
        <strain evidence="4 5">SDU1-6</strain>
    </source>
</reference>
<dbReference type="GO" id="GO:0009279">
    <property type="term" value="C:cell outer membrane"/>
    <property type="evidence" value="ECO:0007669"/>
    <property type="project" value="UniProtKB-SubCell"/>
</dbReference>
<protein>
    <submittedName>
        <fullName evidence="4">SusC/RagA family TonB-linked outer membrane protein</fullName>
    </submittedName>
</protein>
<accession>A0A364Y5Q3</accession>
<keyword evidence="5" id="KW-1185">Reference proteome</keyword>
<keyword evidence="2" id="KW-0472">Membrane</keyword>
<dbReference type="AlphaFoldDB" id="A0A364Y5Q3"/>
<dbReference type="EMBL" id="QMFY01000002">
    <property type="protein sequence ID" value="RAW02326.1"/>
    <property type="molecule type" value="Genomic_DNA"/>
</dbReference>
<keyword evidence="2" id="KW-0813">Transport</keyword>
<evidence type="ECO:0000256" key="1">
    <source>
        <dbReference type="ARBA" id="ARBA00022729"/>
    </source>
</evidence>
<dbReference type="NCBIfam" id="TIGR04057">
    <property type="entry name" value="SusC_RagA_signa"/>
    <property type="match status" value="1"/>
</dbReference>
<dbReference type="Proteomes" id="UP000251889">
    <property type="component" value="Unassembled WGS sequence"/>
</dbReference>
<dbReference type="InterPro" id="IPR039426">
    <property type="entry name" value="TonB-dep_rcpt-like"/>
</dbReference>
<evidence type="ECO:0000256" key="2">
    <source>
        <dbReference type="PROSITE-ProRule" id="PRU01360"/>
    </source>
</evidence>
<keyword evidence="2" id="KW-1134">Transmembrane beta strand</keyword>
<dbReference type="PANTHER" id="PTHR30069:SF29">
    <property type="entry name" value="HEMOGLOBIN AND HEMOGLOBIN-HAPTOGLOBIN-BINDING PROTEIN 1-RELATED"/>
    <property type="match status" value="1"/>
</dbReference>
<dbReference type="Gene3D" id="2.60.40.1120">
    <property type="entry name" value="Carboxypeptidase-like, regulatory domain"/>
    <property type="match status" value="1"/>
</dbReference>
<comment type="similarity">
    <text evidence="2">Belongs to the TonB-dependent receptor family.</text>
</comment>
<dbReference type="InterPro" id="IPR023997">
    <property type="entry name" value="TonB-dep_OMP_SusC/RagA_CS"/>
</dbReference>
<evidence type="ECO:0000259" key="3">
    <source>
        <dbReference type="Pfam" id="PF07715"/>
    </source>
</evidence>
<dbReference type="GO" id="GO:0015344">
    <property type="term" value="F:siderophore uptake transmembrane transporter activity"/>
    <property type="evidence" value="ECO:0007669"/>
    <property type="project" value="TreeGrafter"/>
</dbReference>
<dbReference type="InterPro" id="IPR008969">
    <property type="entry name" value="CarboxyPept-like_regulatory"/>
</dbReference>
<dbReference type="PANTHER" id="PTHR30069">
    <property type="entry name" value="TONB-DEPENDENT OUTER MEMBRANE RECEPTOR"/>
    <property type="match status" value="1"/>
</dbReference>
<gene>
    <name evidence="4" type="ORF">DQQ10_07270</name>
</gene>
<comment type="caution">
    <text evidence="4">The sequence shown here is derived from an EMBL/GenBank/DDBJ whole genome shotgun (WGS) entry which is preliminary data.</text>
</comment>
<dbReference type="FunFam" id="2.170.130.10:FF:000003">
    <property type="entry name" value="SusC/RagA family TonB-linked outer membrane protein"/>
    <property type="match status" value="1"/>
</dbReference>
<keyword evidence="2" id="KW-0998">Cell outer membrane</keyword>
<dbReference type="Pfam" id="PF13715">
    <property type="entry name" value="CarbopepD_reg_2"/>
    <property type="match status" value="1"/>
</dbReference>
<name>A0A364Y5Q3_9BACT</name>
<keyword evidence="2" id="KW-0812">Transmembrane</keyword>
<dbReference type="SUPFAM" id="SSF49464">
    <property type="entry name" value="Carboxypeptidase regulatory domain-like"/>
    <property type="match status" value="1"/>
</dbReference>
<dbReference type="InterPro" id="IPR037066">
    <property type="entry name" value="Plug_dom_sf"/>
</dbReference>
<proteinExistence type="inferred from homology"/>
<comment type="subcellular location">
    <subcellularLocation>
        <location evidence="2">Cell outer membrane</location>
        <topology evidence="2">Multi-pass membrane protein</topology>
    </subcellularLocation>
</comment>
<dbReference type="InterPro" id="IPR023996">
    <property type="entry name" value="TonB-dep_OMP_SusC/RagA"/>
</dbReference>
<dbReference type="PROSITE" id="PS52016">
    <property type="entry name" value="TONB_DEPENDENT_REC_3"/>
    <property type="match status" value="1"/>
</dbReference>
<evidence type="ECO:0000313" key="4">
    <source>
        <dbReference type="EMBL" id="RAW02326.1"/>
    </source>
</evidence>
<keyword evidence="1" id="KW-0732">Signal</keyword>
<dbReference type="Gene3D" id="2.170.130.10">
    <property type="entry name" value="TonB-dependent receptor, plug domain"/>
    <property type="match status" value="1"/>
</dbReference>
<dbReference type="SUPFAM" id="SSF56935">
    <property type="entry name" value="Porins"/>
    <property type="match status" value="1"/>
</dbReference>
<dbReference type="NCBIfam" id="TIGR04056">
    <property type="entry name" value="OMP_RagA_SusC"/>
    <property type="match status" value="1"/>
</dbReference>
<organism evidence="4 5">
    <name type="scientific">Pseudochryseolinea flava</name>
    <dbReference type="NCBI Taxonomy" id="2059302"/>
    <lineage>
        <taxon>Bacteria</taxon>
        <taxon>Pseudomonadati</taxon>
        <taxon>Bacteroidota</taxon>
        <taxon>Cytophagia</taxon>
        <taxon>Cytophagales</taxon>
        <taxon>Fulvivirgaceae</taxon>
        <taxon>Pseudochryseolinea</taxon>
    </lineage>
</organism>
<dbReference type="Pfam" id="PF07715">
    <property type="entry name" value="Plug"/>
    <property type="match status" value="1"/>
</dbReference>
<dbReference type="InterPro" id="IPR012910">
    <property type="entry name" value="Plug_dom"/>
</dbReference>
<dbReference type="GO" id="GO:0044718">
    <property type="term" value="P:siderophore transmembrane transport"/>
    <property type="evidence" value="ECO:0007669"/>
    <property type="project" value="TreeGrafter"/>
</dbReference>